<dbReference type="EMBL" id="FRAU01000005">
    <property type="protein sequence ID" value="SHK70114.1"/>
    <property type="molecule type" value="Genomic_DNA"/>
</dbReference>
<dbReference type="STRING" id="633813.SAMN04488087_1765"/>
<organism evidence="2 3">
    <name type="scientific">Rhodothermus profundi</name>
    <dbReference type="NCBI Taxonomy" id="633813"/>
    <lineage>
        <taxon>Bacteria</taxon>
        <taxon>Pseudomonadati</taxon>
        <taxon>Rhodothermota</taxon>
        <taxon>Rhodothermia</taxon>
        <taxon>Rhodothermales</taxon>
        <taxon>Rhodothermaceae</taxon>
        <taxon>Rhodothermus</taxon>
    </lineage>
</organism>
<dbReference type="SUPFAM" id="SSF56935">
    <property type="entry name" value="Porins"/>
    <property type="match status" value="1"/>
</dbReference>
<evidence type="ECO:0000313" key="2">
    <source>
        <dbReference type="EMBL" id="SHK70114.1"/>
    </source>
</evidence>
<feature type="chain" id="PRO_5011980060" description="PorV/PorQ family protein" evidence="1">
    <location>
        <begin position="27"/>
        <end position="344"/>
    </location>
</feature>
<keyword evidence="3" id="KW-1185">Reference proteome</keyword>
<dbReference type="RefSeq" id="WP_072715597.1">
    <property type="nucleotide sequence ID" value="NZ_FRAU01000005.1"/>
</dbReference>
<feature type="signal peptide" evidence="1">
    <location>
        <begin position="1"/>
        <end position="26"/>
    </location>
</feature>
<dbReference type="NCBIfam" id="NF033709">
    <property type="entry name" value="PorV_fam"/>
    <property type="match status" value="1"/>
</dbReference>
<keyword evidence="1" id="KW-0732">Signal</keyword>
<dbReference type="OrthoDB" id="9807473at2"/>
<protein>
    <recommendedName>
        <fullName evidence="4">PorV/PorQ family protein</fullName>
    </recommendedName>
</protein>
<sequence length="344" mass="36806">MKAKSLRTGLLVLLVLLLSSAGALQAQEARNGTNAASQLLIPLGGQFLGGGGAAAAVTGIESVLWNPAGLDYGEGNVMVMISRRNYIADIGINFAAVGLRFGTLGALALHLRSFDIGDIPKTDEFNMDGTGETFSPTFFTLGLSYGRAMTDRIRVGATVNLNYESFANVAASGVTFDAGVQYDNFLGVGGLSIGVAIRNIGTSMRYDGPPLLVDARTTEGERSVTKYKVVAADADVPTVVDVAVSYRVWQGLSVSLTYMENTYGPSQVQGQLSYNFQDYLIVRGAYVQNTQKQGNLEGPFDNRPAFGATLNLRPVLGVNMAFDYGFIPAQFFENNHVFTLRGQF</sequence>
<gene>
    <name evidence="2" type="ORF">SAMN04488087_1765</name>
</gene>
<evidence type="ECO:0000313" key="3">
    <source>
        <dbReference type="Proteomes" id="UP000185812"/>
    </source>
</evidence>
<evidence type="ECO:0008006" key="4">
    <source>
        <dbReference type="Google" id="ProtNLM"/>
    </source>
</evidence>
<dbReference type="AlphaFoldDB" id="A0A1M6ULL0"/>
<accession>A0A1M6ULL0</accession>
<reference evidence="3" key="1">
    <citation type="submission" date="2016-11" db="EMBL/GenBank/DDBJ databases">
        <authorList>
            <person name="Varghese N."/>
            <person name="Submissions S."/>
        </authorList>
    </citation>
    <scope>NUCLEOTIDE SEQUENCE [LARGE SCALE GENOMIC DNA]</scope>
    <source>
        <strain evidence="3">DSM 22212</strain>
    </source>
</reference>
<name>A0A1M6ULL0_9BACT</name>
<dbReference type="Gene3D" id="2.40.160.60">
    <property type="entry name" value="Outer membrane protein transport protein (OMPP1/FadL/TodX)"/>
    <property type="match status" value="1"/>
</dbReference>
<dbReference type="Proteomes" id="UP000185812">
    <property type="component" value="Unassembled WGS sequence"/>
</dbReference>
<evidence type="ECO:0000256" key="1">
    <source>
        <dbReference type="SAM" id="SignalP"/>
    </source>
</evidence>
<proteinExistence type="predicted"/>